<protein>
    <submittedName>
        <fullName evidence="1">Uncharacterized protein</fullName>
    </submittedName>
</protein>
<accession>A0A0E9Q413</accession>
<organism evidence="1">
    <name type="scientific">Anguilla anguilla</name>
    <name type="common">European freshwater eel</name>
    <name type="synonym">Muraena anguilla</name>
    <dbReference type="NCBI Taxonomy" id="7936"/>
    <lineage>
        <taxon>Eukaryota</taxon>
        <taxon>Metazoa</taxon>
        <taxon>Chordata</taxon>
        <taxon>Craniata</taxon>
        <taxon>Vertebrata</taxon>
        <taxon>Euteleostomi</taxon>
        <taxon>Actinopterygii</taxon>
        <taxon>Neopterygii</taxon>
        <taxon>Teleostei</taxon>
        <taxon>Anguilliformes</taxon>
        <taxon>Anguillidae</taxon>
        <taxon>Anguilla</taxon>
    </lineage>
</organism>
<proteinExistence type="predicted"/>
<dbReference type="EMBL" id="GBXM01097487">
    <property type="protein sequence ID" value="JAH11090.1"/>
    <property type="molecule type" value="Transcribed_RNA"/>
</dbReference>
<dbReference type="AlphaFoldDB" id="A0A0E9Q413"/>
<evidence type="ECO:0000313" key="1">
    <source>
        <dbReference type="EMBL" id="JAH11090.1"/>
    </source>
</evidence>
<reference evidence="1" key="2">
    <citation type="journal article" date="2015" name="Fish Shellfish Immunol.">
        <title>Early steps in the European eel (Anguilla anguilla)-Vibrio vulnificus interaction in the gills: Role of the RtxA13 toxin.</title>
        <authorList>
            <person name="Callol A."/>
            <person name="Pajuelo D."/>
            <person name="Ebbesson L."/>
            <person name="Teles M."/>
            <person name="MacKenzie S."/>
            <person name="Amaro C."/>
        </authorList>
    </citation>
    <scope>NUCLEOTIDE SEQUENCE</scope>
</reference>
<name>A0A0E9Q413_ANGAN</name>
<reference evidence="1" key="1">
    <citation type="submission" date="2014-11" db="EMBL/GenBank/DDBJ databases">
        <authorList>
            <person name="Amaro Gonzalez C."/>
        </authorList>
    </citation>
    <scope>NUCLEOTIDE SEQUENCE</scope>
</reference>
<sequence>MAQFHVSTRHFIMKSVLNVCF</sequence>